<name>A0A5N6KPU2_9ROSI</name>
<keyword evidence="1" id="KW-0175">Coiled coil</keyword>
<dbReference type="EMBL" id="VIBQ01000009">
    <property type="protein sequence ID" value="KAB8337183.1"/>
    <property type="molecule type" value="Genomic_DNA"/>
</dbReference>
<evidence type="ECO:0000256" key="2">
    <source>
        <dbReference type="SAM" id="MobiDB-lite"/>
    </source>
</evidence>
<gene>
    <name evidence="3" type="ORF">FH972_021487</name>
</gene>
<protein>
    <submittedName>
        <fullName evidence="3">Uncharacterized protein</fullName>
    </submittedName>
</protein>
<evidence type="ECO:0000313" key="4">
    <source>
        <dbReference type="Proteomes" id="UP000327013"/>
    </source>
</evidence>
<feature type="compositionally biased region" description="Polar residues" evidence="2">
    <location>
        <begin position="159"/>
        <end position="172"/>
    </location>
</feature>
<proteinExistence type="predicted"/>
<dbReference type="OrthoDB" id="5343576at2759"/>
<feature type="region of interest" description="Disordered" evidence="2">
    <location>
        <begin position="367"/>
        <end position="397"/>
    </location>
</feature>
<keyword evidence="4" id="KW-1185">Reference proteome</keyword>
<sequence>MRKVFATCPASAASASLQGIHHTSPCPRSRVRPPASLPIMDSDLELSISFLSEGFAALCEEYKALAAQHSSLERRLAQSNQECDRLRELCPGEEARRSPDPVSVTEVKTSLPLSEWLDNIRGSSRTDASDSVARIKQAEIACLRLSSRLHGTQGACPFNTPTKRQLSRSSKSYCPAPLDTIPDMEEDFTTPGNQSGKLGCPFAAGSTQNDGKHRMPPTPRSSRSYISSLKPRSRRQSFHDPLNPSVIISAEGSGADVSRSASIAGSGPACPIRFLGQHSPEDIAKYFQEHKHELPRSHEICVKRFQDNSEDIRKLDAKYGNLVNMIQGLGQKHRPMLPTNPVVFDDDVDFDESRDKEKIASWANAVSDEAVADEPDEVNDLEQRNPSNPGVGPERVSHFDRPLREVRVGESPSRPWGVSIPLKYLEREPETGSTHAEAEAEAAVKTEKSIRADPGDKATNVGPKGKCPFDHKAMAAMGGMAAMKHADPHSAPAPVIDHTSSVDARPRTYAQAIKPLQTAVDVEHQDTDHEQEITNNGIMVVGDEARLKGLHVVNNGTLLLGLDLEAVKRLMQIK</sequence>
<reference evidence="3 4" key="1">
    <citation type="submission" date="2019-06" db="EMBL/GenBank/DDBJ databases">
        <title>A chromosomal-level reference genome of Carpinus fangiana (Coryloideae, Betulaceae).</title>
        <authorList>
            <person name="Yang X."/>
            <person name="Wang Z."/>
            <person name="Zhang L."/>
            <person name="Hao G."/>
            <person name="Liu J."/>
            <person name="Yang Y."/>
        </authorList>
    </citation>
    <scope>NUCLEOTIDE SEQUENCE [LARGE SCALE GENOMIC DNA]</scope>
    <source>
        <strain evidence="3">Cfa_2016G</strain>
        <tissue evidence="3">Leaf</tissue>
    </source>
</reference>
<evidence type="ECO:0000313" key="3">
    <source>
        <dbReference type="EMBL" id="KAB8337183.1"/>
    </source>
</evidence>
<accession>A0A5N6KPU2</accession>
<dbReference type="AlphaFoldDB" id="A0A5N6KPU2"/>
<evidence type="ECO:0000256" key="1">
    <source>
        <dbReference type="SAM" id="Coils"/>
    </source>
</evidence>
<feature type="compositionally biased region" description="Acidic residues" evidence="2">
    <location>
        <begin position="370"/>
        <end position="380"/>
    </location>
</feature>
<dbReference type="Proteomes" id="UP000327013">
    <property type="component" value="Unassembled WGS sequence"/>
</dbReference>
<feature type="region of interest" description="Disordered" evidence="2">
    <location>
        <begin position="155"/>
        <end position="240"/>
    </location>
</feature>
<organism evidence="3 4">
    <name type="scientific">Carpinus fangiana</name>
    <dbReference type="NCBI Taxonomy" id="176857"/>
    <lineage>
        <taxon>Eukaryota</taxon>
        <taxon>Viridiplantae</taxon>
        <taxon>Streptophyta</taxon>
        <taxon>Embryophyta</taxon>
        <taxon>Tracheophyta</taxon>
        <taxon>Spermatophyta</taxon>
        <taxon>Magnoliopsida</taxon>
        <taxon>eudicotyledons</taxon>
        <taxon>Gunneridae</taxon>
        <taxon>Pentapetalae</taxon>
        <taxon>rosids</taxon>
        <taxon>fabids</taxon>
        <taxon>Fagales</taxon>
        <taxon>Betulaceae</taxon>
        <taxon>Carpinus</taxon>
    </lineage>
</organism>
<feature type="compositionally biased region" description="Basic and acidic residues" evidence="2">
    <location>
        <begin position="431"/>
        <end position="456"/>
    </location>
</feature>
<feature type="coiled-coil region" evidence="1">
    <location>
        <begin position="62"/>
        <end position="89"/>
    </location>
</feature>
<comment type="caution">
    <text evidence="3">The sequence shown here is derived from an EMBL/GenBank/DDBJ whole genome shotgun (WGS) entry which is preliminary data.</text>
</comment>
<feature type="region of interest" description="Disordered" evidence="2">
    <location>
        <begin position="431"/>
        <end position="466"/>
    </location>
</feature>